<proteinExistence type="predicted"/>
<dbReference type="EMBL" id="LK052953">
    <property type="protein sequence ID" value="CDR48466.1"/>
    <property type="molecule type" value="Genomic_DNA"/>
</dbReference>
<dbReference type="InterPro" id="IPR015157">
    <property type="entry name" value="TMA7"/>
</dbReference>
<organism evidence="2">
    <name type="scientific">Rhodotorula toruloides</name>
    <name type="common">Yeast</name>
    <name type="synonym">Rhodosporidium toruloides</name>
    <dbReference type="NCBI Taxonomy" id="5286"/>
    <lineage>
        <taxon>Eukaryota</taxon>
        <taxon>Fungi</taxon>
        <taxon>Dikarya</taxon>
        <taxon>Basidiomycota</taxon>
        <taxon>Pucciniomycotina</taxon>
        <taxon>Microbotryomycetes</taxon>
        <taxon>Sporidiobolales</taxon>
        <taxon>Sporidiobolaceae</taxon>
        <taxon>Rhodotorula</taxon>
    </lineage>
</organism>
<sequence>MSGRQGGKLKPLKAPKKGKAEEDEDDAAFKAKQKAEAAKLKEMQAKAAKGGPLLGGGIKKSGKK</sequence>
<dbReference type="Pfam" id="PF09072">
    <property type="entry name" value="TMA7"/>
    <property type="match status" value="1"/>
</dbReference>
<dbReference type="AlphaFoldDB" id="A0A061BN22"/>
<evidence type="ECO:0000256" key="1">
    <source>
        <dbReference type="SAM" id="MobiDB-lite"/>
    </source>
</evidence>
<feature type="compositionally biased region" description="Gly residues" evidence="1">
    <location>
        <begin position="52"/>
        <end position="64"/>
    </location>
</feature>
<protein>
    <submittedName>
        <fullName evidence="2">RHTO0S18e00672g1_1</fullName>
    </submittedName>
</protein>
<name>A0A061BN22_RHOTO</name>
<feature type="compositionally biased region" description="Basic and acidic residues" evidence="1">
    <location>
        <begin position="27"/>
        <end position="44"/>
    </location>
</feature>
<feature type="region of interest" description="Disordered" evidence="1">
    <location>
        <begin position="1"/>
        <end position="64"/>
    </location>
</feature>
<accession>A0A061BN22</accession>
<dbReference type="PANTHER" id="PTHR28632">
    <property type="entry name" value="TRANSLATION MACHINERY-ASSOCIATED PROTEIN 7"/>
    <property type="match status" value="1"/>
</dbReference>
<evidence type="ECO:0000313" key="2">
    <source>
        <dbReference type="EMBL" id="CDR48466.1"/>
    </source>
</evidence>
<reference evidence="2" key="1">
    <citation type="journal article" date="2014" name="Genome Announc.">
        <title>Draft genome sequence of Rhodosporidium toruloides CECT1137, an oleaginous yeast of biotechnological interest.</title>
        <authorList>
            <person name="Morin N."/>
            <person name="Calcas X."/>
            <person name="Devillers H."/>
            <person name="Durrens P."/>
            <person name="Sherman D.J."/>
            <person name="Nicaud J.-M."/>
            <person name="Neuveglise C."/>
        </authorList>
    </citation>
    <scope>NUCLEOTIDE SEQUENCE</scope>
    <source>
        <strain evidence="2">CECT1137</strain>
    </source>
</reference>
<gene>
    <name evidence="2" type="ORF">RHTO0S_18e00672g</name>
</gene>